<evidence type="ECO:0000256" key="1">
    <source>
        <dbReference type="ARBA" id="ARBA00004651"/>
    </source>
</evidence>
<comment type="function">
    <text evidence="6">Catalyzes the transfer of a lysyl group from L-lysyl-tRNA(Lys) to membrane-bound phosphatidylglycerol (PG), which produces lysylphosphatidylglycerol (LPG), a major component of the bacterial membrane with a positive net charge. LPG synthesis contributes to bacterial virulence as it is involved in the resistance mechanism against cationic antimicrobial peptides (CAMP) produces by the host's immune system (defensins, cathelicidins) and by the competing microorganisms.</text>
</comment>
<proteinExistence type="inferred from homology"/>
<keyword evidence="6" id="KW-0808">Transferase</keyword>
<feature type="transmembrane region" description="Helical" evidence="6">
    <location>
        <begin position="45"/>
        <end position="67"/>
    </location>
</feature>
<evidence type="ECO:0000256" key="2">
    <source>
        <dbReference type="ARBA" id="ARBA00022475"/>
    </source>
</evidence>
<feature type="transmembrane region" description="Helical" evidence="6">
    <location>
        <begin position="117"/>
        <end position="142"/>
    </location>
</feature>
<evidence type="ECO:0000256" key="5">
    <source>
        <dbReference type="ARBA" id="ARBA00023136"/>
    </source>
</evidence>
<keyword evidence="5 6" id="KW-0472">Membrane</keyword>
<dbReference type="Pfam" id="PF03706">
    <property type="entry name" value="LPG_synthase_TM"/>
    <property type="match status" value="1"/>
</dbReference>
<dbReference type="PANTHER" id="PTHR37693:SF1">
    <property type="entry name" value="INTEGRAL MEMBRANE PROTEIN"/>
    <property type="match status" value="1"/>
</dbReference>
<comment type="caution">
    <text evidence="8">The sequence shown here is derived from an EMBL/GenBank/DDBJ whole genome shotgun (WGS) entry which is preliminary data.</text>
</comment>
<sequence length="354" mass="37409">MDRKKNLAGMALIVGLMALTGFLLLRDQPFAKLAGILRRLNPAWLLLGLGLMLAFVGCEAMCSRLILGRLGHKTSYRRCLSYSFVGFYVSSITPSATGGQPAQVYCMSRDQIPAAHGALNMMLIAVCYQVVVVGYALAVAVLRFDLVRNLGGGLGLLLLFGGLVNGVLTAGMLCLMFLPNAARKLTGGVLGLLVRLRLVRDEAAARAKLEQQMEEYRRGAECVRANRGLVPVLLGLTVLQLTALFAVPLAVYHAFGLAGSGALDIIGTQALITLAVASLPLPGAVGASEGGFVTAMKLFFGAGLVTPAVLVSRGISFYSFLLISGGMTLAVHLRLGRRERTGPLPKRARSVPAA</sequence>
<keyword evidence="6" id="KW-0443">Lipid metabolism</keyword>
<organism evidence="8 9">
    <name type="scientific">Flavonifractor hominis</name>
    <dbReference type="NCBI Taxonomy" id="3133178"/>
    <lineage>
        <taxon>Bacteria</taxon>
        <taxon>Bacillati</taxon>
        <taxon>Bacillota</taxon>
        <taxon>Clostridia</taxon>
        <taxon>Eubacteriales</taxon>
        <taxon>Oscillospiraceae</taxon>
        <taxon>Flavonifractor</taxon>
    </lineage>
</organism>
<name>A0ABV1EQ76_9FIRM</name>
<comment type="catalytic activity">
    <reaction evidence="6">
        <text>L-lysyl-tRNA(Lys) + a 1,2-diacyl-sn-glycero-3-phospho-(1'-sn-glycerol) = a 1,2-diacyl-sn-glycero-3-phospho-1'-(3'-O-L-lysyl)-sn-glycerol + tRNA(Lys)</text>
        <dbReference type="Rhea" id="RHEA:10668"/>
        <dbReference type="Rhea" id="RHEA-COMP:9696"/>
        <dbReference type="Rhea" id="RHEA-COMP:9697"/>
        <dbReference type="ChEBI" id="CHEBI:64716"/>
        <dbReference type="ChEBI" id="CHEBI:75792"/>
        <dbReference type="ChEBI" id="CHEBI:78442"/>
        <dbReference type="ChEBI" id="CHEBI:78529"/>
        <dbReference type="EC" id="2.3.2.3"/>
    </reaction>
</comment>
<keyword evidence="2" id="KW-1003">Cell membrane</keyword>
<keyword evidence="4 6" id="KW-1133">Transmembrane helix</keyword>
<protein>
    <recommendedName>
        <fullName evidence="6">Phosphatidylglycerol lysyltransferase</fullName>
        <ecNumber evidence="6">2.3.2.3</ecNumber>
    </recommendedName>
    <alternativeName>
        <fullName evidence="6">Lysylphosphatidylglycerol synthase</fullName>
    </alternativeName>
</protein>
<accession>A0ABV1EQ76</accession>
<feature type="transmembrane region" description="Helical" evidence="6">
    <location>
        <begin position="257"/>
        <end position="279"/>
    </location>
</feature>
<evidence type="ECO:0000256" key="3">
    <source>
        <dbReference type="ARBA" id="ARBA00022692"/>
    </source>
</evidence>
<dbReference type="InterPro" id="IPR022791">
    <property type="entry name" value="L-PG_synthase/AglD"/>
</dbReference>
<dbReference type="Proteomes" id="UP001440599">
    <property type="component" value="Unassembled WGS sequence"/>
</dbReference>
<feature type="transmembrane region" description="Helical" evidence="6">
    <location>
        <begin position="291"/>
        <end position="311"/>
    </location>
</feature>
<comment type="subcellular location">
    <subcellularLocation>
        <location evidence="1 6">Cell membrane</location>
        <topology evidence="1 6">Multi-pass membrane protein</topology>
    </subcellularLocation>
</comment>
<keyword evidence="3 6" id="KW-0812">Transmembrane</keyword>
<dbReference type="EMBL" id="JBBMFT010000005">
    <property type="protein sequence ID" value="MEQ2456740.1"/>
    <property type="molecule type" value="Genomic_DNA"/>
</dbReference>
<keyword evidence="6" id="KW-0046">Antibiotic resistance</keyword>
<evidence type="ECO:0000313" key="9">
    <source>
        <dbReference type="Proteomes" id="UP001440599"/>
    </source>
</evidence>
<comment type="similarity">
    <text evidence="6">Belongs to the LPG synthase family.</text>
</comment>
<keyword evidence="9" id="KW-1185">Reference proteome</keyword>
<dbReference type="PANTHER" id="PTHR37693">
    <property type="entry name" value="PHOSPHATIDYLGLYCEROL LYSYLTRANSFERASE"/>
    <property type="match status" value="1"/>
</dbReference>
<gene>
    <name evidence="6" type="primary">mprF</name>
    <name evidence="8" type="ORF">WMO45_09415</name>
</gene>
<dbReference type="RefSeq" id="WP_349140429.1">
    <property type="nucleotide sequence ID" value="NZ_JBBMFT010000005.1"/>
</dbReference>
<evidence type="ECO:0000256" key="7">
    <source>
        <dbReference type="SAM" id="Coils"/>
    </source>
</evidence>
<feature type="coiled-coil region" evidence="7">
    <location>
        <begin position="199"/>
        <end position="226"/>
    </location>
</feature>
<dbReference type="NCBIfam" id="TIGR00374">
    <property type="entry name" value="flippase-like domain"/>
    <property type="match status" value="1"/>
</dbReference>
<feature type="transmembrane region" description="Helical" evidence="6">
    <location>
        <begin position="7"/>
        <end position="25"/>
    </location>
</feature>
<evidence type="ECO:0000256" key="6">
    <source>
        <dbReference type="RuleBase" id="RU363042"/>
    </source>
</evidence>
<dbReference type="EC" id="2.3.2.3" evidence="6"/>
<evidence type="ECO:0000256" key="4">
    <source>
        <dbReference type="ARBA" id="ARBA00022989"/>
    </source>
</evidence>
<keyword evidence="7" id="KW-0175">Coiled coil</keyword>
<evidence type="ECO:0000313" key="8">
    <source>
        <dbReference type="EMBL" id="MEQ2456740.1"/>
    </source>
</evidence>
<feature type="transmembrane region" description="Helical" evidence="6">
    <location>
        <begin position="228"/>
        <end position="251"/>
    </location>
</feature>
<reference evidence="8 9" key="1">
    <citation type="submission" date="2024-03" db="EMBL/GenBank/DDBJ databases">
        <title>Human intestinal bacterial collection.</title>
        <authorList>
            <person name="Pauvert C."/>
            <person name="Hitch T.C.A."/>
            <person name="Clavel T."/>
        </authorList>
    </citation>
    <scope>NUCLEOTIDE SEQUENCE [LARGE SCALE GENOMIC DNA]</scope>
    <source>
        <strain evidence="8 9">CLA-AP-H34</strain>
    </source>
</reference>
<feature type="transmembrane region" description="Helical" evidence="6">
    <location>
        <begin position="154"/>
        <end position="178"/>
    </location>
</feature>